<proteinExistence type="predicted"/>
<evidence type="ECO:0000313" key="1">
    <source>
        <dbReference type="EMBL" id="SVB59067.1"/>
    </source>
</evidence>
<dbReference type="AlphaFoldDB" id="A0A382FAD8"/>
<sequence>MLVSKNFFDLIPGLLFMASIQIPESSAKQVFLNVCNPKLDLIFAFSLNVSPFSLGDFILSKLFKLSILIGIS</sequence>
<protein>
    <submittedName>
        <fullName evidence="1">Uncharacterized protein</fullName>
    </submittedName>
</protein>
<dbReference type="EMBL" id="UINC01048487">
    <property type="protein sequence ID" value="SVB59067.1"/>
    <property type="molecule type" value="Genomic_DNA"/>
</dbReference>
<accession>A0A382FAD8</accession>
<feature type="non-terminal residue" evidence="1">
    <location>
        <position position="72"/>
    </location>
</feature>
<name>A0A382FAD8_9ZZZZ</name>
<organism evidence="1">
    <name type="scientific">marine metagenome</name>
    <dbReference type="NCBI Taxonomy" id="408172"/>
    <lineage>
        <taxon>unclassified sequences</taxon>
        <taxon>metagenomes</taxon>
        <taxon>ecological metagenomes</taxon>
    </lineage>
</organism>
<gene>
    <name evidence="1" type="ORF">METZ01_LOCUS211921</name>
</gene>
<reference evidence="1" key="1">
    <citation type="submission" date="2018-05" db="EMBL/GenBank/DDBJ databases">
        <authorList>
            <person name="Lanie J.A."/>
            <person name="Ng W.-L."/>
            <person name="Kazmierczak K.M."/>
            <person name="Andrzejewski T.M."/>
            <person name="Davidsen T.M."/>
            <person name="Wayne K.J."/>
            <person name="Tettelin H."/>
            <person name="Glass J.I."/>
            <person name="Rusch D."/>
            <person name="Podicherti R."/>
            <person name="Tsui H.-C.T."/>
            <person name="Winkler M.E."/>
        </authorList>
    </citation>
    <scope>NUCLEOTIDE SEQUENCE</scope>
</reference>